<sequence length="43" mass="4781">MQPYDDQWAYLSSLPRLLADEVFRIADEAELSGAGLGRPDASR</sequence>
<dbReference type="Proteomes" id="UP000078465">
    <property type="component" value="Plasmid unnamed5"/>
</dbReference>
<proteinExistence type="predicted"/>
<keyword evidence="1" id="KW-0614">Plasmid</keyword>
<accession>A0ACD5EGW4</accession>
<gene>
    <name evidence="1" type="ORF">A4U53_005010</name>
</gene>
<reference evidence="1" key="1">
    <citation type="submission" date="2024-10" db="EMBL/GenBank/DDBJ databases">
        <title>Strain of Rhizobium-related bacteria isolated fromm roots of Vavilovia formosa.</title>
        <authorList>
            <person name="Kimeklis A."/>
            <person name="Afonin A."/>
        </authorList>
    </citation>
    <scope>NUCLEOTIDE SEQUENCE</scope>
    <source>
        <strain evidence="1">Vaf-46</strain>
    </source>
</reference>
<evidence type="ECO:0000313" key="1">
    <source>
        <dbReference type="EMBL" id="XKM38373.1"/>
    </source>
</evidence>
<name>A0ACD5EGW4_9HYPH</name>
<evidence type="ECO:0000313" key="2">
    <source>
        <dbReference type="Proteomes" id="UP000078465"/>
    </source>
</evidence>
<organism evidence="1 2">
    <name type="scientific">Rhizobium ruizarguesonis</name>
    <dbReference type="NCBI Taxonomy" id="2081791"/>
    <lineage>
        <taxon>Bacteria</taxon>
        <taxon>Pseudomonadati</taxon>
        <taxon>Pseudomonadota</taxon>
        <taxon>Alphaproteobacteria</taxon>
        <taxon>Hyphomicrobiales</taxon>
        <taxon>Rhizobiaceae</taxon>
        <taxon>Rhizobium/Agrobacterium group</taxon>
        <taxon>Rhizobium</taxon>
    </lineage>
</organism>
<dbReference type="EMBL" id="CP171851">
    <property type="protein sequence ID" value="XKM38373.1"/>
    <property type="molecule type" value="Genomic_DNA"/>
</dbReference>
<protein>
    <submittedName>
        <fullName evidence="1">Uncharacterized protein</fullName>
    </submittedName>
</protein>
<geneLocation type="plasmid" evidence="1 2">
    <name>unnamed5</name>
</geneLocation>